<reference evidence="3" key="1">
    <citation type="journal article" date="2011" name="J. Bacteriol.">
        <title>Genome sequences of eight morphologically diverse alphaproteobacteria.</title>
        <authorList>
            <consortium name="US DOE Joint Genome Institute"/>
            <person name="Brown P.J."/>
            <person name="Kysela D.T."/>
            <person name="Buechlein A."/>
            <person name="Hemmerich C."/>
            <person name="Brun Y.V."/>
        </authorList>
    </citation>
    <scope>NUCLEOTIDE SEQUENCE [LARGE SCALE GENOMIC DNA]</scope>
    <source>
        <strain evidence="3">ATCC 51888 / DSM 1869 / NCIB 11706 / TK 0415</strain>
    </source>
</reference>
<evidence type="ECO:0000313" key="2">
    <source>
        <dbReference type="EMBL" id="ADJ24175.1"/>
    </source>
</evidence>
<dbReference type="Pfam" id="PF01882">
    <property type="entry name" value="DUF58"/>
    <property type="match status" value="1"/>
</dbReference>
<organism evidence="2 3">
    <name type="scientific">Hyphomicrobium denitrificans (strain ATCC 51888 / DSM 1869 / NCIMB 11706 / TK 0415)</name>
    <dbReference type="NCBI Taxonomy" id="582899"/>
    <lineage>
        <taxon>Bacteria</taxon>
        <taxon>Pseudomonadati</taxon>
        <taxon>Pseudomonadota</taxon>
        <taxon>Alphaproteobacteria</taxon>
        <taxon>Hyphomicrobiales</taxon>
        <taxon>Hyphomicrobiaceae</taxon>
        <taxon>Hyphomicrobium</taxon>
    </lineage>
</organism>
<dbReference type="RefSeq" id="WP_013216334.1">
    <property type="nucleotide sequence ID" value="NC_014313.1"/>
</dbReference>
<dbReference type="HOGENOM" id="CLU_054927_3_0_5"/>
<dbReference type="Proteomes" id="UP000002033">
    <property type="component" value="Chromosome"/>
</dbReference>
<dbReference type="PANTHER" id="PTHR33608:SF6">
    <property type="entry name" value="BLL2464 PROTEIN"/>
    <property type="match status" value="1"/>
</dbReference>
<protein>
    <recommendedName>
        <fullName evidence="1">DUF58 domain-containing protein</fullName>
    </recommendedName>
</protein>
<keyword evidence="3" id="KW-1185">Reference proteome</keyword>
<evidence type="ECO:0000313" key="3">
    <source>
        <dbReference type="Proteomes" id="UP000002033"/>
    </source>
</evidence>
<dbReference type="STRING" id="582899.Hden_2378"/>
<dbReference type="OrthoDB" id="9794556at2"/>
<dbReference type="InterPro" id="IPR002881">
    <property type="entry name" value="DUF58"/>
</dbReference>
<dbReference type="PANTHER" id="PTHR33608">
    <property type="entry name" value="BLL2464 PROTEIN"/>
    <property type="match status" value="1"/>
</dbReference>
<name>D8JRV7_HYPDA</name>
<dbReference type="EMBL" id="CP002083">
    <property type="protein sequence ID" value="ADJ24175.1"/>
    <property type="molecule type" value="Genomic_DNA"/>
</dbReference>
<dbReference type="KEGG" id="hdn:Hden_2378"/>
<dbReference type="AlphaFoldDB" id="D8JRV7"/>
<gene>
    <name evidence="2" type="ordered locus">Hden_2378</name>
</gene>
<proteinExistence type="predicted"/>
<feature type="domain" description="DUF58" evidence="1">
    <location>
        <begin position="65"/>
        <end position="269"/>
    </location>
</feature>
<accession>D8JRV7</accession>
<dbReference type="eggNOG" id="COG1721">
    <property type="taxonomic scope" value="Bacteria"/>
</dbReference>
<sequence length="323" mass="35760">MADARGHGSGISNGSRQVLALEREAVDLVDRMPELLMEADRIASTVAQGIHGRRRAGPGETFWQFRQYQAGENATLVDWRRSASSDHLYIREREWEAAHTLHLWPDISASTNFQSHIAPVSKRDRVLVLTLAAAELLVRGGERVALLAQMSPTASRNAATRIAETIASHSRSEAMQSGLPPKASLSRFSGLILFSDFLSPPDVIRERLEGFAGNGVAGHMVQVLDPAEETLPYHGRTEFLSPSGGERWVADRVEALRPKYRARFEAHRAELAEMAKRFGWSFLTHHTDRPASEPLLSLLMRLQGSTSGYKWMAGSSDAMERAP</sequence>
<evidence type="ECO:0000259" key="1">
    <source>
        <dbReference type="Pfam" id="PF01882"/>
    </source>
</evidence>